<name>I5BW10_9HYPH</name>
<organism evidence="2 3">
    <name type="scientific">Nitratireductor aquibiodomus RA22</name>
    <dbReference type="NCBI Taxonomy" id="1189611"/>
    <lineage>
        <taxon>Bacteria</taxon>
        <taxon>Pseudomonadati</taxon>
        <taxon>Pseudomonadota</taxon>
        <taxon>Alphaproteobacteria</taxon>
        <taxon>Hyphomicrobiales</taxon>
        <taxon>Phyllobacteriaceae</taxon>
        <taxon>Nitratireductor</taxon>
    </lineage>
</organism>
<accession>I5BW10</accession>
<keyword evidence="1" id="KW-0812">Transmembrane</keyword>
<evidence type="ECO:0000256" key="1">
    <source>
        <dbReference type="SAM" id="Phobius"/>
    </source>
</evidence>
<feature type="transmembrane region" description="Helical" evidence="1">
    <location>
        <begin position="181"/>
        <end position="204"/>
    </location>
</feature>
<evidence type="ECO:0000313" key="2">
    <source>
        <dbReference type="EMBL" id="EIM73762.1"/>
    </source>
</evidence>
<feature type="transmembrane region" description="Helical" evidence="1">
    <location>
        <begin position="216"/>
        <end position="240"/>
    </location>
</feature>
<comment type="caution">
    <text evidence="2">The sequence shown here is derived from an EMBL/GenBank/DDBJ whole genome shotgun (WGS) entry which is preliminary data.</text>
</comment>
<reference evidence="2 3" key="1">
    <citation type="journal article" date="2012" name="J. Bacteriol.">
        <title>Genome Sequence of Nitratireductor aquibiodomus Strain RA22.</title>
        <authorList>
            <person name="Singh A."/>
            <person name="Jangir P.K."/>
            <person name="Kumari C."/>
            <person name="Sharma R."/>
        </authorList>
    </citation>
    <scope>NUCLEOTIDE SEQUENCE [LARGE SCALE GENOMIC DNA]</scope>
    <source>
        <strain evidence="2 3">RA22</strain>
    </source>
</reference>
<gene>
    <name evidence="2" type="ORF">A33O_14320</name>
</gene>
<evidence type="ECO:0000313" key="3">
    <source>
        <dbReference type="Proteomes" id="UP000004622"/>
    </source>
</evidence>
<dbReference type="Proteomes" id="UP000004622">
    <property type="component" value="Unassembled WGS sequence"/>
</dbReference>
<feature type="transmembrane region" description="Helical" evidence="1">
    <location>
        <begin position="261"/>
        <end position="279"/>
    </location>
</feature>
<sequence length="292" mass="32618">MGPSEKAVRFGSYTVSLKNVARVFRDLSSAVSEQADLELAQWVKPEGQTDADFAQAKAGVKSQAYKVTVTIIYSDGSSAFGTDAGIFEVSAGGPLISKIYMTNLTAYRAKANLEPANGFQLWFDFSQPPLMDANTVVSGPTPNQSLLQINGDRPGWLAGVERSVLQHIDKRHNVRGALHGAFVYDYGLMMIGVPWSLYLCWLAMPWINSNLAELPILQAAVFLYVFVLGIWGYRILFSYFRWAYPVAELAEQDAKPRRHRLFWWGMVITVIGKLFWDLLDPLLSLRFLLPVG</sequence>
<dbReference type="EMBL" id="AJXZ01000036">
    <property type="protein sequence ID" value="EIM73762.1"/>
    <property type="molecule type" value="Genomic_DNA"/>
</dbReference>
<keyword evidence="1" id="KW-0472">Membrane</keyword>
<keyword evidence="1" id="KW-1133">Transmembrane helix</keyword>
<protein>
    <submittedName>
        <fullName evidence="2">Uncharacterized protein</fullName>
    </submittedName>
</protein>
<dbReference type="AlphaFoldDB" id="I5BW10"/>
<proteinExistence type="predicted"/>